<evidence type="ECO:0000256" key="1">
    <source>
        <dbReference type="SAM" id="MobiDB-lite"/>
    </source>
</evidence>
<dbReference type="Proteomes" id="UP000646548">
    <property type="component" value="Unassembled WGS sequence"/>
</dbReference>
<sequence>MQRTLSGCSRKRLTNLRDSDKPKAKYQITNLTVTYSHTPLGWILPTKRQMKRRIRAAPKQFPGLYDQRGLKSTVFW</sequence>
<protein>
    <submittedName>
        <fullName evidence="2">Uncharacterized protein</fullName>
    </submittedName>
</protein>
<reference evidence="2" key="1">
    <citation type="journal article" name="BMC Genomics">
        <title>Long-read sequencing and de novo genome assembly of marine medaka (Oryzias melastigma).</title>
        <authorList>
            <person name="Liang P."/>
            <person name="Saqib H.S.A."/>
            <person name="Ni X."/>
            <person name="Shen Y."/>
        </authorList>
    </citation>
    <scope>NUCLEOTIDE SEQUENCE</scope>
    <source>
        <strain evidence="2">Bigg-433</strain>
    </source>
</reference>
<proteinExistence type="predicted"/>
<accession>A0A834BQV5</accession>
<name>A0A834BQV5_ORYME</name>
<comment type="caution">
    <text evidence="2">The sequence shown here is derived from an EMBL/GenBank/DDBJ whole genome shotgun (WGS) entry which is preliminary data.</text>
</comment>
<gene>
    <name evidence="2" type="ORF">FQA47_010625</name>
</gene>
<evidence type="ECO:0000313" key="2">
    <source>
        <dbReference type="EMBL" id="KAF6717988.1"/>
    </source>
</evidence>
<dbReference type="AlphaFoldDB" id="A0A834BQV5"/>
<feature type="region of interest" description="Disordered" evidence="1">
    <location>
        <begin position="1"/>
        <end position="20"/>
    </location>
</feature>
<organism evidence="2 3">
    <name type="scientific">Oryzias melastigma</name>
    <name type="common">Marine medaka</name>
    <dbReference type="NCBI Taxonomy" id="30732"/>
    <lineage>
        <taxon>Eukaryota</taxon>
        <taxon>Metazoa</taxon>
        <taxon>Chordata</taxon>
        <taxon>Craniata</taxon>
        <taxon>Vertebrata</taxon>
        <taxon>Euteleostomi</taxon>
        <taxon>Actinopterygii</taxon>
        <taxon>Neopterygii</taxon>
        <taxon>Teleostei</taxon>
        <taxon>Neoteleostei</taxon>
        <taxon>Acanthomorphata</taxon>
        <taxon>Ovalentaria</taxon>
        <taxon>Atherinomorphae</taxon>
        <taxon>Beloniformes</taxon>
        <taxon>Adrianichthyidae</taxon>
        <taxon>Oryziinae</taxon>
        <taxon>Oryzias</taxon>
    </lineage>
</organism>
<dbReference type="EMBL" id="WKFB01000780">
    <property type="protein sequence ID" value="KAF6717988.1"/>
    <property type="molecule type" value="Genomic_DNA"/>
</dbReference>
<evidence type="ECO:0000313" key="3">
    <source>
        <dbReference type="Proteomes" id="UP000646548"/>
    </source>
</evidence>